<keyword evidence="3" id="KW-1185">Reference proteome</keyword>
<feature type="transmembrane region" description="Helical" evidence="1">
    <location>
        <begin position="20"/>
        <end position="42"/>
    </location>
</feature>
<dbReference type="EMBL" id="JABBPG010000002">
    <property type="protein sequence ID" value="NOU49930.1"/>
    <property type="molecule type" value="Genomic_DNA"/>
</dbReference>
<evidence type="ECO:0000313" key="2">
    <source>
        <dbReference type="EMBL" id="NOU49930.1"/>
    </source>
</evidence>
<feature type="transmembrane region" description="Helical" evidence="1">
    <location>
        <begin position="66"/>
        <end position="91"/>
    </location>
</feature>
<dbReference type="Pfam" id="PF10011">
    <property type="entry name" value="DUF2254"/>
    <property type="match status" value="1"/>
</dbReference>
<feature type="transmembrane region" description="Helical" evidence="1">
    <location>
        <begin position="143"/>
        <end position="166"/>
    </location>
</feature>
<keyword evidence="1" id="KW-0472">Membrane</keyword>
<keyword evidence="1" id="KW-1133">Transmembrane helix</keyword>
<organism evidence="2 3">
    <name type="scientific">Pseudoalteromonas caenipelagi</name>
    <dbReference type="NCBI Taxonomy" id="2726988"/>
    <lineage>
        <taxon>Bacteria</taxon>
        <taxon>Pseudomonadati</taxon>
        <taxon>Pseudomonadota</taxon>
        <taxon>Gammaproteobacteria</taxon>
        <taxon>Alteromonadales</taxon>
        <taxon>Pseudoalteromonadaceae</taxon>
        <taxon>Pseudoalteromonas</taxon>
    </lineage>
</organism>
<name>A0A849VAY2_9GAMM</name>
<dbReference type="RefSeq" id="WP_171625013.1">
    <property type="nucleotide sequence ID" value="NZ_JABBPG010000002.1"/>
</dbReference>
<reference evidence="2 3" key="1">
    <citation type="submission" date="2020-04" db="EMBL/GenBank/DDBJ databases">
        <title>Pseudoalteromonas caenipelagi sp. nov., isolated from a tidal flat.</title>
        <authorList>
            <person name="Park S."/>
            <person name="Yoon J.-H."/>
        </authorList>
    </citation>
    <scope>NUCLEOTIDE SEQUENCE [LARGE SCALE GENOMIC DNA]</scope>
    <source>
        <strain evidence="2 3">JBTF-M23</strain>
    </source>
</reference>
<gene>
    <name evidence="2" type="ORF">HG263_05185</name>
</gene>
<dbReference type="Proteomes" id="UP000586305">
    <property type="component" value="Unassembled WGS sequence"/>
</dbReference>
<dbReference type="AlphaFoldDB" id="A0A849VAY2"/>
<protein>
    <submittedName>
        <fullName evidence="2">DUF2254 domain-containing protein</fullName>
    </submittedName>
</protein>
<evidence type="ECO:0000313" key="3">
    <source>
        <dbReference type="Proteomes" id="UP000586305"/>
    </source>
</evidence>
<sequence length="450" mass="51367">MIKFHSLNQSYRKVINSIAFYPSLIAIIFLIFALITLFFEYLEPVKQFELRFSFVLVDSVENARTILSILIGSIISLTVFSFSMVMVVLNTASMNLSPRLVPGLISKKSHQLVLGFYLGSIIYSTIILINIDDVSSNNTILDIPALGILFSLLQGLASLVCFVYFIHSISQTIQVDSVLNSLFSKTKCEMNALAELHQNQDEVSSSTLEKWHELQSNTSGYYKGVKAKQLCSILAREELSLYVCVKQGYFTVKGYPFLRCNKPIKNDTQLVEEILSCFIFYVEEYISDHYSYGMTQISEIAVKAMSPGINDPGSAVKAIDMLSLLLIKRMELKDISISSMQKNVNCRLFFHEISINELLHDNFTPIRHYARGDAFVMENILEAFKNMLFFTSGKGLVSEEIYRYLYAIISDINRNIYNHYDREVLRNMLEAISRVNPEEGDKLLTYYDKQ</sequence>
<accession>A0A849VAY2</accession>
<evidence type="ECO:0000256" key="1">
    <source>
        <dbReference type="SAM" id="Phobius"/>
    </source>
</evidence>
<feature type="transmembrane region" description="Helical" evidence="1">
    <location>
        <begin position="112"/>
        <end position="131"/>
    </location>
</feature>
<comment type="caution">
    <text evidence="2">The sequence shown here is derived from an EMBL/GenBank/DDBJ whole genome shotgun (WGS) entry which is preliminary data.</text>
</comment>
<proteinExistence type="predicted"/>
<keyword evidence="1" id="KW-0812">Transmembrane</keyword>
<dbReference type="InterPro" id="IPR018723">
    <property type="entry name" value="DUF2254_membrane"/>
</dbReference>